<comment type="caution">
    <text evidence="1">The sequence shown here is derived from an EMBL/GenBank/DDBJ whole genome shotgun (WGS) entry which is preliminary data.</text>
</comment>
<dbReference type="Proteomes" id="UP000597444">
    <property type="component" value="Unassembled WGS sequence"/>
</dbReference>
<sequence length="111" mass="12299">MEITVIDDALQVEQFQGWLSTHATQVVGRAGMCFLSPLATWISERTGCLCGTDDLFYGRAAVANCSWHLLPQWAVRFNARLERIAFCPVTGLEALQELAHIKTTIVFTQAA</sequence>
<dbReference type="AlphaFoldDB" id="A0A8J3N3V4"/>
<protein>
    <submittedName>
        <fullName evidence="1">Uncharacterized protein</fullName>
    </submittedName>
</protein>
<accession>A0A8J3N3V4</accession>
<evidence type="ECO:0000313" key="1">
    <source>
        <dbReference type="EMBL" id="GHO94793.1"/>
    </source>
</evidence>
<keyword evidence="2" id="KW-1185">Reference proteome</keyword>
<gene>
    <name evidence="1" type="ORF">KSF_048410</name>
</gene>
<reference evidence="1" key="1">
    <citation type="submission" date="2020-10" db="EMBL/GenBank/DDBJ databases">
        <title>Taxonomic study of unclassified bacteria belonging to the class Ktedonobacteria.</title>
        <authorList>
            <person name="Yabe S."/>
            <person name="Wang C.M."/>
            <person name="Zheng Y."/>
            <person name="Sakai Y."/>
            <person name="Cavaletti L."/>
            <person name="Monciardini P."/>
            <person name="Donadio S."/>
        </authorList>
    </citation>
    <scope>NUCLEOTIDE SEQUENCE</scope>
    <source>
        <strain evidence="1">ID150040</strain>
    </source>
</reference>
<dbReference type="RefSeq" id="WP_220205508.1">
    <property type="nucleotide sequence ID" value="NZ_BNJK01000001.1"/>
</dbReference>
<organism evidence="1 2">
    <name type="scientific">Reticulibacter mediterranei</name>
    <dbReference type="NCBI Taxonomy" id="2778369"/>
    <lineage>
        <taxon>Bacteria</taxon>
        <taxon>Bacillati</taxon>
        <taxon>Chloroflexota</taxon>
        <taxon>Ktedonobacteria</taxon>
        <taxon>Ktedonobacterales</taxon>
        <taxon>Reticulibacteraceae</taxon>
        <taxon>Reticulibacter</taxon>
    </lineage>
</organism>
<name>A0A8J3N3V4_9CHLR</name>
<evidence type="ECO:0000313" key="2">
    <source>
        <dbReference type="Proteomes" id="UP000597444"/>
    </source>
</evidence>
<dbReference type="EMBL" id="BNJK01000001">
    <property type="protein sequence ID" value="GHO94793.1"/>
    <property type="molecule type" value="Genomic_DNA"/>
</dbReference>
<proteinExistence type="predicted"/>